<evidence type="ECO:0000256" key="1">
    <source>
        <dbReference type="ARBA" id="ARBA00022630"/>
    </source>
</evidence>
<accession>A0ABW2SJK1</accession>
<dbReference type="InterPro" id="IPR016156">
    <property type="entry name" value="FAD/NAD-linked_Rdtase_dimer_sf"/>
</dbReference>
<keyword evidence="2" id="KW-0274">FAD</keyword>
<evidence type="ECO:0000259" key="4">
    <source>
        <dbReference type="Pfam" id="PF07992"/>
    </source>
</evidence>
<dbReference type="Gene3D" id="3.30.390.30">
    <property type="match status" value="1"/>
</dbReference>
<sequence length="408" mass="42850">MSNESFEYVIVGAGMAGAAAVRGIRSRDPEGAIALIGAEPDAPYTRPALSKALWREPETTTVDTIGLEGPGLPGVDFRPSTTVTALDTAARTVTVDSGATIGYRRLILATGGRPRRSGATPGPRVIHFHDLGDYRALRALADRGARIIVVGAGFIGSELAAVLSATEATVTYVFSRRAVGARQFPSEITDHLDAVFADHGIELVPGSRLESVEDTGSGVHVTLAGGRVLSGDAVVVGLGQEPDTGLAERAGLEVDGGVVVDGLWRTSDPDVFAVGDVAAVPDPIFGRRRIEHEDAAVTGGLAAGRNAAGGRVVDEHVPFFYSDLFEDGYEALGRVDASLDTVIDWKSRSEGAEGSSEAVIYYLDADRVLQGVLMWNVWGDDAHDTKAIAARLLADRSPRAAEDLLGRI</sequence>
<dbReference type="PRINTS" id="PR00411">
    <property type="entry name" value="PNDRDTASEI"/>
</dbReference>
<keyword evidence="6" id="KW-1185">Reference proteome</keyword>
<dbReference type="InterPro" id="IPR023753">
    <property type="entry name" value="FAD/NAD-binding_dom"/>
</dbReference>
<dbReference type="PANTHER" id="PTHR43557:SF4">
    <property type="entry name" value="APOPTOSIS-INDUCING FACTOR 1, MITOCHONDRIAL"/>
    <property type="match status" value="1"/>
</dbReference>
<gene>
    <name evidence="5" type="ORF">ACFQWG_00685</name>
</gene>
<keyword evidence="3" id="KW-0560">Oxidoreductase</keyword>
<dbReference type="InterPro" id="IPR050446">
    <property type="entry name" value="FAD-oxidoreductase/Apoptosis"/>
</dbReference>
<feature type="domain" description="FAD/NAD(P)-binding" evidence="4">
    <location>
        <begin position="7"/>
        <end position="298"/>
    </location>
</feature>
<comment type="caution">
    <text evidence="5">The sequence shown here is derived from an EMBL/GenBank/DDBJ whole genome shotgun (WGS) entry which is preliminary data.</text>
</comment>
<keyword evidence="1" id="KW-0285">Flavoprotein</keyword>
<dbReference type="PANTHER" id="PTHR43557">
    <property type="entry name" value="APOPTOSIS-INDUCING FACTOR 1"/>
    <property type="match status" value="1"/>
</dbReference>
<reference evidence="6" key="1">
    <citation type="journal article" date="2019" name="Int. J. Syst. Evol. Microbiol.">
        <title>The Global Catalogue of Microorganisms (GCM) 10K type strain sequencing project: providing services to taxonomists for standard genome sequencing and annotation.</title>
        <authorList>
            <consortium name="The Broad Institute Genomics Platform"/>
            <consortium name="The Broad Institute Genome Sequencing Center for Infectious Disease"/>
            <person name="Wu L."/>
            <person name="Ma J."/>
        </authorList>
    </citation>
    <scope>NUCLEOTIDE SEQUENCE [LARGE SCALE GENOMIC DNA]</scope>
    <source>
        <strain evidence="6">CCUG 56698</strain>
    </source>
</reference>
<dbReference type="SUPFAM" id="SSF51905">
    <property type="entry name" value="FAD/NAD(P)-binding domain"/>
    <property type="match status" value="1"/>
</dbReference>
<protein>
    <submittedName>
        <fullName evidence="5">NAD(P)/FAD-dependent oxidoreductase</fullName>
    </submittedName>
</protein>
<name>A0ABW2SJK1_9ACTO</name>
<organism evidence="5 6">
    <name type="scientific">Schaalia naturae</name>
    <dbReference type="NCBI Taxonomy" id="635203"/>
    <lineage>
        <taxon>Bacteria</taxon>
        <taxon>Bacillati</taxon>
        <taxon>Actinomycetota</taxon>
        <taxon>Actinomycetes</taxon>
        <taxon>Actinomycetales</taxon>
        <taxon>Actinomycetaceae</taxon>
        <taxon>Schaalia</taxon>
    </lineage>
</organism>
<evidence type="ECO:0000256" key="2">
    <source>
        <dbReference type="ARBA" id="ARBA00022827"/>
    </source>
</evidence>
<evidence type="ECO:0000313" key="5">
    <source>
        <dbReference type="EMBL" id="MFC7579748.1"/>
    </source>
</evidence>
<dbReference type="Proteomes" id="UP001596527">
    <property type="component" value="Unassembled WGS sequence"/>
</dbReference>
<evidence type="ECO:0000256" key="3">
    <source>
        <dbReference type="ARBA" id="ARBA00023002"/>
    </source>
</evidence>
<dbReference type="RefSeq" id="WP_380971221.1">
    <property type="nucleotide sequence ID" value="NZ_JBHTEF010000001.1"/>
</dbReference>
<dbReference type="Pfam" id="PF07992">
    <property type="entry name" value="Pyr_redox_2"/>
    <property type="match status" value="1"/>
</dbReference>
<dbReference type="Gene3D" id="3.50.50.60">
    <property type="entry name" value="FAD/NAD(P)-binding domain"/>
    <property type="match status" value="2"/>
</dbReference>
<evidence type="ECO:0000313" key="6">
    <source>
        <dbReference type="Proteomes" id="UP001596527"/>
    </source>
</evidence>
<proteinExistence type="predicted"/>
<dbReference type="EMBL" id="JBHTEF010000001">
    <property type="protein sequence ID" value="MFC7579748.1"/>
    <property type="molecule type" value="Genomic_DNA"/>
</dbReference>
<dbReference type="InterPro" id="IPR036188">
    <property type="entry name" value="FAD/NAD-bd_sf"/>
</dbReference>
<dbReference type="SUPFAM" id="SSF55424">
    <property type="entry name" value="FAD/NAD-linked reductases, dimerisation (C-terminal) domain"/>
    <property type="match status" value="1"/>
</dbReference>
<dbReference type="PRINTS" id="PR00368">
    <property type="entry name" value="FADPNR"/>
</dbReference>